<keyword evidence="3" id="KW-1185">Reference proteome</keyword>
<gene>
    <name evidence="2" type="ORF">SAMN06265340_11543</name>
</gene>
<sequence>MGLETVFGYFLAGCVIAVVIALFVAILSIALSPVIGVIYLIADWYENKSSAGNLSASQEETEASLKECLEIHRKKFSTPSSQQCP</sequence>
<keyword evidence="1" id="KW-0812">Transmembrane</keyword>
<protein>
    <submittedName>
        <fullName evidence="2">Uncharacterized protein</fullName>
    </submittedName>
</protein>
<keyword evidence="1" id="KW-0472">Membrane</keyword>
<dbReference type="EMBL" id="FZOB01000015">
    <property type="protein sequence ID" value="SNR90917.1"/>
    <property type="molecule type" value="Genomic_DNA"/>
</dbReference>
<organism evidence="2 3">
    <name type="scientific">Desulfurobacterium atlanticum</name>
    <dbReference type="NCBI Taxonomy" id="240169"/>
    <lineage>
        <taxon>Bacteria</taxon>
        <taxon>Pseudomonadati</taxon>
        <taxon>Aquificota</taxon>
        <taxon>Aquificia</taxon>
        <taxon>Desulfurobacteriales</taxon>
        <taxon>Desulfurobacteriaceae</taxon>
        <taxon>Desulfurobacterium</taxon>
    </lineage>
</organism>
<evidence type="ECO:0000313" key="3">
    <source>
        <dbReference type="Proteomes" id="UP000198405"/>
    </source>
</evidence>
<dbReference type="OrthoDB" id="9961006at2"/>
<reference evidence="3" key="1">
    <citation type="submission" date="2017-06" db="EMBL/GenBank/DDBJ databases">
        <authorList>
            <person name="Varghese N."/>
            <person name="Submissions S."/>
        </authorList>
    </citation>
    <scope>NUCLEOTIDE SEQUENCE [LARGE SCALE GENOMIC DNA]</scope>
    <source>
        <strain evidence="3">DSM 15668</strain>
    </source>
</reference>
<dbReference type="RefSeq" id="WP_089323663.1">
    <property type="nucleotide sequence ID" value="NZ_FZOB01000015.1"/>
</dbReference>
<dbReference type="Proteomes" id="UP000198405">
    <property type="component" value="Unassembled WGS sequence"/>
</dbReference>
<evidence type="ECO:0000313" key="2">
    <source>
        <dbReference type="EMBL" id="SNR90917.1"/>
    </source>
</evidence>
<accession>A0A239A5J7</accession>
<dbReference type="AlphaFoldDB" id="A0A239A5J7"/>
<keyword evidence="1" id="KW-1133">Transmembrane helix</keyword>
<proteinExistence type="predicted"/>
<name>A0A239A5J7_9BACT</name>
<feature type="transmembrane region" description="Helical" evidence="1">
    <location>
        <begin position="6"/>
        <end position="39"/>
    </location>
</feature>
<evidence type="ECO:0000256" key="1">
    <source>
        <dbReference type="SAM" id="Phobius"/>
    </source>
</evidence>